<dbReference type="EMBL" id="JAWDGP010002696">
    <property type="protein sequence ID" value="KAK3780674.1"/>
    <property type="molecule type" value="Genomic_DNA"/>
</dbReference>
<evidence type="ECO:0000313" key="1">
    <source>
        <dbReference type="EMBL" id="KAK3780674.1"/>
    </source>
</evidence>
<keyword evidence="2" id="KW-1185">Reference proteome</keyword>
<reference evidence="1" key="1">
    <citation type="journal article" date="2023" name="G3 (Bethesda)">
        <title>A reference genome for the long-term kleptoplast-retaining sea slug Elysia crispata morphotype clarki.</title>
        <authorList>
            <person name="Eastman K.E."/>
            <person name="Pendleton A.L."/>
            <person name="Shaikh M.A."/>
            <person name="Suttiyut T."/>
            <person name="Ogas R."/>
            <person name="Tomko P."/>
            <person name="Gavelis G."/>
            <person name="Widhalm J.R."/>
            <person name="Wisecaver J.H."/>
        </authorList>
    </citation>
    <scope>NUCLEOTIDE SEQUENCE</scope>
    <source>
        <strain evidence="1">ECLA1</strain>
    </source>
</reference>
<name>A0AAE1DRY5_9GAST</name>
<gene>
    <name evidence="1" type="ORF">RRG08_028122</name>
</gene>
<accession>A0AAE1DRY5</accession>
<dbReference type="AlphaFoldDB" id="A0AAE1DRY5"/>
<organism evidence="1 2">
    <name type="scientific">Elysia crispata</name>
    <name type="common">lettuce slug</name>
    <dbReference type="NCBI Taxonomy" id="231223"/>
    <lineage>
        <taxon>Eukaryota</taxon>
        <taxon>Metazoa</taxon>
        <taxon>Spiralia</taxon>
        <taxon>Lophotrochozoa</taxon>
        <taxon>Mollusca</taxon>
        <taxon>Gastropoda</taxon>
        <taxon>Heterobranchia</taxon>
        <taxon>Euthyneura</taxon>
        <taxon>Panpulmonata</taxon>
        <taxon>Sacoglossa</taxon>
        <taxon>Placobranchoidea</taxon>
        <taxon>Plakobranchidae</taxon>
        <taxon>Elysia</taxon>
    </lineage>
</organism>
<evidence type="ECO:0000313" key="2">
    <source>
        <dbReference type="Proteomes" id="UP001283361"/>
    </source>
</evidence>
<dbReference type="Proteomes" id="UP001283361">
    <property type="component" value="Unassembled WGS sequence"/>
</dbReference>
<sequence length="79" mass="8866">MIGNRGAVPIFELSAIDFNPFEKLSPTQTVNGWVQFSSFLYRREILRRRFIARVYYCRKRGDNAVLDGVVLGGGGGAQL</sequence>
<protein>
    <submittedName>
        <fullName evidence="1">Uncharacterized protein</fullName>
    </submittedName>
</protein>
<proteinExistence type="predicted"/>
<comment type="caution">
    <text evidence="1">The sequence shown here is derived from an EMBL/GenBank/DDBJ whole genome shotgun (WGS) entry which is preliminary data.</text>
</comment>